<evidence type="ECO:0000256" key="1">
    <source>
        <dbReference type="SAM" id="MobiDB-lite"/>
    </source>
</evidence>
<dbReference type="Proteomes" id="UP000007350">
    <property type="component" value="Unassembled WGS sequence"/>
</dbReference>
<organism evidence="3 4">
    <name type="scientific">Trypanosoma cruzi marinkellei</name>
    <dbReference type="NCBI Taxonomy" id="85056"/>
    <lineage>
        <taxon>Eukaryota</taxon>
        <taxon>Discoba</taxon>
        <taxon>Euglenozoa</taxon>
        <taxon>Kinetoplastea</taxon>
        <taxon>Metakinetoplastina</taxon>
        <taxon>Trypanosomatida</taxon>
        <taxon>Trypanosomatidae</taxon>
        <taxon>Trypanosoma</taxon>
        <taxon>Schizotrypanum</taxon>
    </lineage>
</organism>
<feature type="compositionally biased region" description="Polar residues" evidence="1">
    <location>
        <begin position="141"/>
        <end position="161"/>
    </location>
</feature>
<evidence type="ECO:0000313" key="3">
    <source>
        <dbReference type="EMBL" id="EKF28192.1"/>
    </source>
</evidence>
<name>K2NGU7_TRYCR</name>
<feature type="non-terminal residue" evidence="3">
    <location>
        <position position="336"/>
    </location>
</feature>
<feature type="compositionally biased region" description="Low complexity" evidence="1">
    <location>
        <begin position="195"/>
        <end position="209"/>
    </location>
</feature>
<feature type="compositionally biased region" description="Low complexity" evidence="1">
    <location>
        <begin position="297"/>
        <end position="309"/>
    </location>
</feature>
<feature type="compositionally biased region" description="Low complexity" evidence="1">
    <location>
        <begin position="241"/>
        <end position="263"/>
    </location>
</feature>
<dbReference type="AlphaFoldDB" id="K2NGU7"/>
<keyword evidence="4" id="KW-1185">Reference proteome</keyword>
<feature type="chain" id="PRO_5003862132" evidence="2">
    <location>
        <begin position="28"/>
        <end position="336"/>
    </location>
</feature>
<feature type="compositionally biased region" description="Gly residues" evidence="1">
    <location>
        <begin position="95"/>
        <end position="112"/>
    </location>
</feature>
<proteinExistence type="predicted"/>
<reference evidence="3 4" key="1">
    <citation type="journal article" date="2012" name="BMC Genomics">
        <title>Comparative genomic analysis of human infective Trypanosoma cruzi lineages with the bat-restricted subspecies T. cruzi marinkellei.</title>
        <authorList>
            <person name="Franzen O."/>
            <person name="Talavera-Lopez C."/>
            <person name="Ochaya S."/>
            <person name="Butler C.E."/>
            <person name="Messenger L.A."/>
            <person name="Lewis M.D."/>
            <person name="Llewellyn M.S."/>
            <person name="Marinkelle C.J."/>
            <person name="Tyler K.M."/>
            <person name="Miles M.A."/>
            <person name="Andersson B."/>
        </authorList>
    </citation>
    <scope>NUCLEOTIDE SEQUENCE [LARGE SCALE GENOMIC DNA]</scope>
    <source>
        <strain evidence="3 4">B7</strain>
    </source>
</reference>
<feature type="compositionally biased region" description="Basic and acidic residues" evidence="1">
    <location>
        <begin position="286"/>
        <end position="295"/>
    </location>
</feature>
<accession>K2NGU7</accession>
<feature type="signal peptide" evidence="2">
    <location>
        <begin position="1"/>
        <end position="27"/>
    </location>
</feature>
<sequence length="336" mass="34314">MAMMMTGRVLLVCALCVLWCGASGGDALDFGEKKALGDCMALGVLDTNYSHMASGCDKTALKRPLRLALPITALQADAAAEGDDSLPGVTSSSGGSSGSVGDSGGGGGGGSGKVTVPEAKGTKGTSRDPPDAERSLPPINDEQNTLETYEENSTPENQTKSIAPEQPLGVVEARRQDQGGETRETQETEVSQGKAASLTSTSGSSGAQSEVAAVNDNPQRSNPEGPRKDRTEAGNTHDPSTASDTAPPPTTTVTAAQTNATLTDNSTDETDLDRREGEEEGTQESQLRKGNETEKPTTATVTAAQTNATRMLGDSDGSTAASHTTSPLLLLACAAA</sequence>
<comment type="caution">
    <text evidence="3">The sequence shown here is derived from an EMBL/GenBank/DDBJ whole genome shotgun (WGS) entry which is preliminary data.</text>
</comment>
<dbReference type="EMBL" id="AHKC01016492">
    <property type="protein sequence ID" value="EKF28192.1"/>
    <property type="molecule type" value="Genomic_DNA"/>
</dbReference>
<gene>
    <name evidence="3" type="ORF">MOQ_008069</name>
</gene>
<feature type="compositionally biased region" description="Polar residues" evidence="1">
    <location>
        <begin position="316"/>
        <end position="326"/>
    </location>
</feature>
<feature type="compositionally biased region" description="Basic and acidic residues" evidence="1">
    <location>
        <begin position="172"/>
        <end position="186"/>
    </location>
</feature>
<evidence type="ECO:0000256" key="2">
    <source>
        <dbReference type="SAM" id="SignalP"/>
    </source>
</evidence>
<evidence type="ECO:0000313" key="4">
    <source>
        <dbReference type="Proteomes" id="UP000007350"/>
    </source>
</evidence>
<feature type="compositionally biased region" description="Basic and acidic residues" evidence="1">
    <location>
        <begin position="125"/>
        <end position="134"/>
    </location>
</feature>
<keyword evidence="2" id="KW-0732">Signal</keyword>
<feature type="region of interest" description="Disordered" evidence="1">
    <location>
        <begin position="81"/>
        <end position="326"/>
    </location>
</feature>
<protein>
    <submittedName>
        <fullName evidence="3">Mucin-associated surface protein (MASP), putative</fullName>
    </submittedName>
</protein>